<dbReference type="CDD" id="cd04301">
    <property type="entry name" value="NAT_SF"/>
    <property type="match status" value="1"/>
</dbReference>
<dbReference type="AlphaFoldDB" id="A0A0F8A4J5"/>
<dbReference type="Pfam" id="PF00583">
    <property type="entry name" value="Acetyltransf_1"/>
    <property type="match status" value="1"/>
</dbReference>
<dbReference type="Gene3D" id="3.40.630.30">
    <property type="match status" value="1"/>
</dbReference>
<gene>
    <name evidence="2" type="ORF">HIM_06807</name>
</gene>
<dbReference type="EMBL" id="KQ030532">
    <property type="protein sequence ID" value="KJZ73689.1"/>
    <property type="molecule type" value="Genomic_DNA"/>
</dbReference>
<evidence type="ECO:0000313" key="3">
    <source>
        <dbReference type="Proteomes" id="UP000054481"/>
    </source>
</evidence>
<evidence type="ECO:0000313" key="2">
    <source>
        <dbReference type="EMBL" id="KJZ73689.1"/>
    </source>
</evidence>
<dbReference type="GO" id="GO:0016747">
    <property type="term" value="F:acyltransferase activity, transferring groups other than amino-acyl groups"/>
    <property type="evidence" value="ECO:0007669"/>
    <property type="project" value="InterPro"/>
</dbReference>
<dbReference type="PROSITE" id="PS51186">
    <property type="entry name" value="GNAT"/>
    <property type="match status" value="1"/>
</dbReference>
<reference evidence="2 3" key="1">
    <citation type="journal article" date="2014" name="Genome Biol. Evol.">
        <title>Comparative genomics and transcriptomics analyses reveal divergent lifestyle features of nematode endoparasitic fungus Hirsutella minnesotensis.</title>
        <authorList>
            <person name="Lai Y."/>
            <person name="Liu K."/>
            <person name="Zhang X."/>
            <person name="Zhang X."/>
            <person name="Li K."/>
            <person name="Wang N."/>
            <person name="Shu C."/>
            <person name="Wu Y."/>
            <person name="Wang C."/>
            <person name="Bushley K.E."/>
            <person name="Xiang M."/>
            <person name="Liu X."/>
        </authorList>
    </citation>
    <scope>NUCLEOTIDE SEQUENCE [LARGE SCALE GENOMIC DNA]</scope>
    <source>
        <strain evidence="2 3">3608</strain>
    </source>
</reference>
<evidence type="ECO:0000259" key="1">
    <source>
        <dbReference type="PROSITE" id="PS51186"/>
    </source>
</evidence>
<sequence>MRKGSMTSAHIALLPWDPLDGNHYQRLYEQRVACLWGYEEVTLWQQRVLEGYKMMYWIVLADEIPEKDGWLKAHVEDFPHEHEPLIDSATKLGVVSRMPTRKPFLPVGHMGLELFPERNTRFDLPANTYWVKSFYVSRALQGLGIGRSAMLQVEGIAARPPFGSSFLALDTVRETDFDDIVEQDDSQAGVPRPPLPLVRSSQRWYLRQGYQVMGYEDDYYRYRDPDSGEWITASAVFMRKMLSLG</sequence>
<dbReference type="SUPFAM" id="SSF55729">
    <property type="entry name" value="Acyl-CoA N-acyltransferases (Nat)"/>
    <property type="match status" value="1"/>
</dbReference>
<name>A0A0F8A4J5_9HYPO</name>
<feature type="domain" description="N-acetyltransferase" evidence="1">
    <location>
        <begin position="58"/>
        <end position="243"/>
    </location>
</feature>
<dbReference type="OrthoDB" id="2326446at2759"/>
<organism evidence="2 3">
    <name type="scientific">Hirsutella minnesotensis 3608</name>
    <dbReference type="NCBI Taxonomy" id="1043627"/>
    <lineage>
        <taxon>Eukaryota</taxon>
        <taxon>Fungi</taxon>
        <taxon>Dikarya</taxon>
        <taxon>Ascomycota</taxon>
        <taxon>Pezizomycotina</taxon>
        <taxon>Sordariomycetes</taxon>
        <taxon>Hypocreomycetidae</taxon>
        <taxon>Hypocreales</taxon>
        <taxon>Ophiocordycipitaceae</taxon>
        <taxon>Hirsutella</taxon>
    </lineage>
</organism>
<dbReference type="InterPro" id="IPR016181">
    <property type="entry name" value="Acyl_CoA_acyltransferase"/>
</dbReference>
<protein>
    <recommendedName>
        <fullName evidence="1">N-acetyltransferase domain-containing protein</fullName>
    </recommendedName>
</protein>
<keyword evidence="3" id="KW-1185">Reference proteome</keyword>
<accession>A0A0F8A4J5</accession>
<proteinExistence type="predicted"/>
<dbReference type="InterPro" id="IPR000182">
    <property type="entry name" value="GNAT_dom"/>
</dbReference>
<dbReference type="Proteomes" id="UP000054481">
    <property type="component" value="Unassembled WGS sequence"/>
</dbReference>